<dbReference type="Pfam" id="PF13191">
    <property type="entry name" value="AAA_16"/>
    <property type="match status" value="1"/>
</dbReference>
<dbReference type="Pfam" id="PF07647">
    <property type="entry name" value="SAM_2"/>
    <property type="match status" value="1"/>
</dbReference>
<keyword evidence="1" id="KW-0547">Nucleotide-binding</keyword>
<dbReference type="GO" id="GO:0005737">
    <property type="term" value="C:cytoplasm"/>
    <property type="evidence" value="ECO:0007669"/>
    <property type="project" value="TreeGrafter"/>
</dbReference>
<dbReference type="AlphaFoldDB" id="A0A1H6U027"/>
<dbReference type="Gene3D" id="1.25.40.10">
    <property type="entry name" value="Tetratricopeptide repeat domain"/>
    <property type="match status" value="1"/>
</dbReference>
<feature type="domain" description="Guanylate cyclase" evidence="3">
    <location>
        <begin position="85"/>
        <end position="210"/>
    </location>
</feature>
<gene>
    <name evidence="4" type="ORF">SAMN05444007_102480</name>
</gene>
<dbReference type="InterPro" id="IPR011990">
    <property type="entry name" value="TPR-like_helical_dom_sf"/>
</dbReference>
<sequence>MGGGLDEWLEIHGFVEYRRALEEHDIRFIDLPLLTEEDLKELGLPIGPRRRFLAAIKTMSADLQVAQASRFGGPASKQPEIRHLTLMFVDLVGSTQLSDELDIETYRDLVHEYQTICSNAVRRHHGHLAQFQGDGVIAYFGYPSAEEDDAERAVLTGLEICTVISHLSAPGREPIKVRIGIATGDIVIDLREGHNALALGEAPNLASRIQAVTQPGTVAVSDDTKALLGANFECEMNGDYEFKGFSDPVRIWTVRDASVPELRFESRRRGKTTPIVGREGELLLMESRWHSTLRNSSQFIALCGEAGIGKSRLAEELSARIPREDRLKLSFQCLPNHGGSAFHPVIAAVNHAARITRTDDTDERLRKLRRLLSAWTDKSDTAFPVFARLLSIPLSPEPEHQEVPPEQLKEQFQDVMVGILRELATKKPLLILFEDLHWVDPSTEDLIDLFIEVLRDTPVLIICTFRPSYQPRWQGLARVTSLTISRLEDRHSRQIVHSMNEQQSIPPELEAQIIAKTDGVPLFLEEMTRMIHQRLDAAHTRATFGNALALPETLKDLLRARIDNLATPHDFVSVCAAIGRSIIPAMLPAVTGKSAETIKRLLDHLTEAQILTRRPVGDGTSYHFRHALIQEAAYELMLPSRARKLHQRIAETIVNDFPDLAARMPEQLAHHYSLSNMPENARDAWREAAEHAARQFATEETINHLRAALAENAKVGDVAARDVQELAIRRLLNVALNTHAFGSQEIRENRDRLHQLLDKTSASVQDKFLAKVVQYGTQLMLGEIDNGLKICREMQEIAGLTSDPTMAAISAHSMGMTRFMSASFDDAISCFDEALRLREYIAPDDIFAFYAADIRPVDIAMKAWAVVCRSGEHPELEGLLAAVGEEPHDFSHCYALSILAATHQVAGDVEAVMDLCAKAQEISDKRKFQYWSAWNAILHGWAIARSGDPSAGISELSRGIEDYLATGSTQMTLYARTLLADAWRAAGDFETGLATIEAVREDPLSRSIRYQSVLTESVEAALIAAKSSYK</sequence>
<dbReference type="Pfam" id="PF00211">
    <property type="entry name" value="Guanylate_cyc"/>
    <property type="match status" value="1"/>
</dbReference>
<dbReference type="Proteomes" id="UP000199379">
    <property type="component" value="Unassembled WGS sequence"/>
</dbReference>
<dbReference type="Gene3D" id="3.30.70.1230">
    <property type="entry name" value="Nucleotide cyclase"/>
    <property type="match status" value="1"/>
</dbReference>
<organism evidence="4 5">
    <name type="scientific">Cribrihabitans marinus</name>
    <dbReference type="NCBI Taxonomy" id="1227549"/>
    <lineage>
        <taxon>Bacteria</taxon>
        <taxon>Pseudomonadati</taxon>
        <taxon>Pseudomonadota</taxon>
        <taxon>Alphaproteobacteria</taxon>
        <taxon>Rhodobacterales</taxon>
        <taxon>Paracoccaceae</taxon>
        <taxon>Cribrihabitans</taxon>
    </lineage>
</organism>
<name>A0A1H6U027_9RHOB</name>
<dbReference type="CDD" id="cd09487">
    <property type="entry name" value="SAM_superfamily"/>
    <property type="match status" value="1"/>
</dbReference>
<dbReference type="CDD" id="cd07302">
    <property type="entry name" value="CHD"/>
    <property type="match status" value="1"/>
</dbReference>
<dbReference type="InterPro" id="IPR013761">
    <property type="entry name" value="SAM/pointed_sf"/>
</dbReference>
<evidence type="ECO:0000313" key="5">
    <source>
        <dbReference type="Proteomes" id="UP000199379"/>
    </source>
</evidence>
<keyword evidence="5" id="KW-1185">Reference proteome</keyword>
<dbReference type="Gene3D" id="1.10.150.50">
    <property type="entry name" value="Transcription Factor, Ets-1"/>
    <property type="match status" value="1"/>
</dbReference>
<evidence type="ECO:0000256" key="1">
    <source>
        <dbReference type="ARBA" id="ARBA00022741"/>
    </source>
</evidence>
<dbReference type="STRING" id="1227549.SAMN05444007_102480"/>
<evidence type="ECO:0000313" key="4">
    <source>
        <dbReference type="EMBL" id="SEI85631.1"/>
    </source>
</evidence>
<dbReference type="SMART" id="SM00044">
    <property type="entry name" value="CYCc"/>
    <property type="match status" value="1"/>
</dbReference>
<dbReference type="InterPro" id="IPR001054">
    <property type="entry name" value="A/G_cyclase"/>
</dbReference>
<dbReference type="EMBL" id="FNYD01000002">
    <property type="protein sequence ID" value="SEI85631.1"/>
    <property type="molecule type" value="Genomic_DNA"/>
</dbReference>
<dbReference type="GO" id="GO:0005524">
    <property type="term" value="F:ATP binding"/>
    <property type="evidence" value="ECO:0007669"/>
    <property type="project" value="UniProtKB-KW"/>
</dbReference>
<protein>
    <submittedName>
        <fullName evidence="4">Predicted ATPase</fullName>
    </submittedName>
</protein>
<dbReference type="RefSeq" id="WP_092363034.1">
    <property type="nucleotide sequence ID" value="NZ_BMGV01000002.1"/>
</dbReference>
<dbReference type="PANTHER" id="PTHR16305:SF28">
    <property type="entry name" value="GUANYLATE CYCLASE DOMAIN-CONTAINING PROTEIN"/>
    <property type="match status" value="1"/>
</dbReference>
<dbReference type="InterPro" id="IPR027417">
    <property type="entry name" value="P-loop_NTPase"/>
</dbReference>
<dbReference type="GO" id="GO:0035556">
    <property type="term" value="P:intracellular signal transduction"/>
    <property type="evidence" value="ECO:0007669"/>
    <property type="project" value="InterPro"/>
</dbReference>
<evidence type="ECO:0000259" key="3">
    <source>
        <dbReference type="PROSITE" id="PS50125"/>
    </source>
</evidence>
<accession>A0A1H6U027</accession>
<dbReference type="SUPFAM" id="SSF52540">
    <property type="entry name" value="P-loop containing nucleoside triphosphate hydrolases"/>
    <property type="match status" value="1"/>
</dbReference>
<dbReference type="PROSITE" id="PS50125">
    <property type="entry name" value="GUANYLATE_CYCLASE_2"/>
    <property type="match status" value="1"/>
</dbReference>
<dbReference type="InterPro" id="IPR001660">
    <property type="entry name" value="SAM"/>
</dbReference>
<reference evidence="4 5" key="1">
    <citation type="submission" date="2016-10" db="EMBL/GenBank/DDBJ databases">
        <authorList>
            <person name="de Groot N.N."/>
        </authorList>
    </citation>
    <scope>NUCLEOTIDE SEQUENCE [LARGE SCALE GENOMIC DNA]</scope>
    <source>
        <strain evidence="4 5">DSM 29340</strain>
    </source>
</reference>
<dbReference type="SUPFAM" id="SSF48452">
    <property type="entry name" value="TPR-like"/>
    <property type="match status" value="1"/>
</dbReference>
<dbReference type="InterPro" id="IPR029787">
    <property type="entry name" value="Nucleotide_cyclase"/>
</dbReference>
<evidence type="ECO:0000256" key="2">
    <source>
        <dbReference type="ARBA" id="ARBA00022840"/>
    </source>
</evidence>
<keyword evidence="2" id="KW-0067">ATP-binding</keyword>
<dbReference type="SUPFAM" id="SSF55073">
    <property type="entry name" value="Nucleotide cyclase"/>
    <property type="match status" value="1"/>
</dbReference>
<dbReference type="OrthoDB" id="341967at2"/>
<dbReference type="SMART" id="SM00454">
    <property type="entry name" value="SAM"/>
    <property type="match status" value="1"/>
</dbReference>
<dbReference type="PANTHER" id="PTHR16305">
    <property type="entry name" value="TESTICULAR SOLUBLE ADENYLYL CYCLASE"/>
    <property type="match status" value="1"/>
</dbReference>
<dbReference type="SUPFAM" id="SSF47769">
    <property type="entry name" value="SAM/Pointed domain"/>
    <property type="match status" value="1"/>
</dbReference>
<proteinExistence type="predicted"/>
<dbReference type="InterPro" id="IPR041664">
    <property type="entry name" value="AAA_16"/>
</dbReference>
<dbReference type="GO" id="GO:0004016">
    <property type="term" value="F:adenylate cyclase activity"/>
    <property type="evidence" value="ECO:0007669"/>
    <property type="project" value="TreeGrafter"/>
</dbReference>
<dbReference type="Gene3D" id="3.40.50.300">
    <property type="entry name" value="P-loop containing nucleotide triphosphate hydrolases"/>
    <property type="match status" value="1"/>
</dbReference>
<dbReference type="GO" id="GO:0009190">
    <property type="term" value="P:cyclic nucleotide biosynthetic process"/>
    <property type="evidence" value="ECO:0007669"/>
    <property type="project" value="InterPro"/>
</dbReference>